<name>A0A7S4FTZ9_9EUGL</name>
<gene>
    <name evidence="1" type="ORF">EGYM00163_LOCUS25249</name>
</gene>
<reference evidence="1" key="1">
    <citation type="submission" date="2021-01" db="EMBL/GenBank/DDBJ databases">
        <authorList>
            <person name="Corre E."/>
            <person name="Pelletier E."/>
            <person name="Niang G."/>
            <person name="Scheremetjew M."/>
            <person name="Finn R."/>
            <person name="Kale V."/>
            <person name="Holt S."/>
            <person name="Cochrane G."/>
            <person name="Meng A."/>
            <person name="Brown T."/>
            <person name="Cohen L."/>
        </authorList>
    </citation>
    <scope>NUCLEOTIDE SEQUENCE</scope>
    <source>
        <strain evidence="1">CCMP1594</strain>
    </source>
</reference>
<dbReference type="EMBL" id="HBJA01071841">
    <property type="protein sequence ID" value="CAE0814096.1"/>
    <property type="molecule type" value="Transcribed_RNA"/>
</dbReference>
<dbReference type="AlphaFoldDB" id="A0A7S4FTZ9"/>
<organism evidence="1">
    <name type="scientific">Eutreptiella gymnastica</name>
    <dbReference type="NCBI Taxonomy" id="73025"/>
    <lineage>
        <taxon>Eukaryota</taxon>
        <taxon>Discoba</taxon>
        <taxon>Euglenozoa</taxon>
        <taxon>Euglenida</taxon>
        <taxon>Spirocuta</taxon>
        <taxon>Euglenophyceae</taxon>
        <taxon>Eutreptiales</taxon>
        <taxon>Eutreptiaceae</taxon>
        <taxon>Eutreptiella</taxon>
    </lineage>
</organism>
<accession>A0A7S4FTZ9</accession>
<sequence length="115" mass="12182">MSKAPSSQQMVVGEAWAIDTRVRQMSAGRWSLDSPVVAQEGKGGGTKPSEITALLASIDFSPLTKIHQAAVLTHRFCSSMVAGRGTNTSTKASTRMVYSHSSQEGAAVMNAVQAW</sequence>
<evidence type="ECO:0000313" key="1">
    <source>
        <dbReference type="EMBL" id="CAE0814096.1"/>
    </source>
</evidence>
<proteinExistence type="predicted"/>
<protein>
    <submittedName>
        <fullName evidence="1">Uncharacterized protein</fullName>
    </submittedName>
</protein>